<dbReference type="AlphaFoldDB" id="A0A1U7PKY8"/>
<evidence type="ECO:0000256" key="4">
    <source>
        <dbReference type="ARBA" id="ARBA00022475"/>
    </source>
</evidence>
<dbReference type="GO" id="GO:0005524">
    <property type="term" value="F:ATP binding"/>
    <property type="evidence" value="ECO:0007669"/>
    <property type="project" value="UniProtKB-KW"/>
</dbReference>
<evidence type="ECO:0000313" key="9">
    <source>
        <dbReference type="EMBL" id="SIT73292.1"/>
    </source>
</evidence>
<dbReference type="InterPro" id="IPR017871">
    <property type="entry name" value="ABC_transporter-like_CS"/>
</dbReference>
<dbReference type="EMBL" id="FTPL01000001">
    <property type="protein sequence ID" value="SIT73292.1"/>
    <property type="molecule type" value="Genomic_DNA"/>
</dbReference>
<feature type="domain" description="ABC transporter" evidence="8">
    <location>
        <begin position="6"/>
        <end position="256"/>
    </location>
</feature>
<keyword evidence="5" id="KW-0547">Nucleotide-binding</keyword>
<keyword evidence="3" id="KW-0813">Transport</keyword>
<gene>
    <name evidence="9" type="ORF">SAMN05428946_0962</name>
</gene>
<evidence type="ECO:0000256" key="7">
    <source>
        <dbReference type="ARBA" id="ARBA00023136"/>
    </source>
</evidence>
<comment type="subcellular location">
    <subcellularLocation>
        <location evidence="1">Cell membrane</location>
        <topology evidence="1">Peripheral membrane protein</topology>
    </subcellularLocation>
</comment>
<protein>
    <submittedName>
        <fullName evidence="9">Peptide/nickel transport system ATP-binding protein/oligopeptide transport system ATP-binding protein</fullName>
    </submittedName>
</protein>
<dbReference type="InterPro" id="IPR013563">
    <property type="entry name" value="Oligopep_ABC_C"/>
</dbReference>
<evidence type="ECO:0000256" key="3">
    <source>
        <dbReference type="ARBA" id="ARBA00022448"/>
    </source>
</evidence>
<dbReference type="NCBIfam" id="TIGR01727">
    <property type="entry name" value="oligo_HPY"/>
    <property type="match status" value="1"/>
</dbReference>
<dbReference type="Proteomes" id="UP000187550">
    <property type="component" value="Unassembled WGS sequence"/>
</dbReference>
<dbReference type="PANTHER" id="PTHR43297">
    <property type="entry name" value="OLIGOPEPTIDE TRANSPORT ATP-BINDING PROTEIN APPD"/>
    <property type="match status" value="1"/>
</dbReference>
<reference evidence="10" key="1">
    <citation type="submission" date="2017-01" db="EMBL/GenBank/DDBJ databases">
        <authorList>
            <person name="Varghese N."/>
            <person name="Submissions S."/>
        </authorList>
    </citation>
    <scope>NUCLEOTIDE SEQUENCE [LARGE SCALE GENOMIC DNA]</scope>
    <source>
        <strain evidence="10">MNA4</strain>
    </source>
</reference>
<dbReference type="RefSeq" id="WP_076757185.1">
    <property type="nucleotide sequence ID" value="NZ_FTPL01000001.1"/>
</dbReference>
<dbReference type="STRING" id="550447.SAMN05428946_0962"/>
<dbReference type="InterPro" id="IPR050388">
    <property type="entry name" value="ABC_Ni/Peptide_Import"/>
</dbReference>
<dbReference type="InterPro" id="IPR003593">
    <property type="entry name" value="AAA+_ATPase"/>
</dbReference>
<evidence type="ECO:0000313" key="10">
    <source>
        <dbReference type="Proteomes" id="UP000187550"/>
    </source>
</evidence>
<evidence type="ECO:0000256" key="6">
    <source>
        <dbReference type="ARBA" id="ARBA00022840"/>
    </source>
</evidence>
<dbReference type="PROSITE" id="PS50893">
    <property type="entry name" value="ABC_TRANSPORTER_2"/>
    <property type="match status" value="1"/>
</dbReference>
<comment type="similarity">
    <text evidence="2">Belongs to the ABC transporter superfamily.</text>
</comment>
<name>A0A1U7PKY8_9BACI</name>
<evidence type="ECO:0000256" key="1">
    <source>
        <dbReference type="ARBA" id="ARBA00004202"/>
    </source>
</evidence>
<keyword evidence="6 9" id="KW-0067">ATP-binding</keyword>
<evidence type="ECO:0000256" key="5">
    <source>
        <dbReference type="ARBA" id="ARBA00022741"/>
    </source>
</evidence>
<dbReference type="FunFam" id="3.40.50.300:FF:000016">
    <property type="entry name" value="Oligopeptide ABC transporter ATP-binding component"/>
    <property type="match status" value="1"/>
</dbReference>
<keyword evidence="10" id="KW-1185">Reference proteome</keyword>
<dbReference type="OrthoDB" id="9802264at2"/>
<keyword evidence="7" id="KW-0472">Membrane</keyword>
<dbReference type="CDD" id="cd03257">
    <property type="entry name" value="ABC_NikE_OppD_transporters"/>
    <property type="match status" value="1"/>
</dbReference>
<proteinExistence type="inferred from homology"/>
<sequence length="334" mass="37133">MSEPLLEVKSLSTHFFTEDGIVPSVRNVSFTVNKGEIVAIVGESGCGKSVTSLSILQLVSKPGRIVGGEILFNGMDLTKMTEREIRKIRGNKISMIFQEPLTSLNPVFTVGNQITETIRLHQAVDKEQAKKLAIELLKTVGMPNPKKQYSSFPHQLSGGMRQRVMIAMALSCNPELLIADEPTTALDVTIQVQVLNLLRKAQRKFDTSVILITHDLGVVAEMADRVIVMYGGEIVEQNDVYNLFKEPKHPYTKGLLNSTPKIHQLEDSLESIEGNVPTPENMPAGCKFNTRCPFAMQKCIENNPDLERKGDGSYIRCWLYEDSEQEKAEAVVSL</sequence>
<dbReference type="GO" id="GO:0016887">
    <property type="term" value="F:ATP hydrolysis activity"/>
    <property type="evidence" value="ECO:0007669"/>
    <property type="project" value="InterPro"/>
</dbReference>
<dbReference type="InterPro" id="IPR003439">
    <property type="entry name" value="ABC_transporter-like_ATP-bd"/>
</dbReference>
<keyword evidence="4" id="KW-1003">Cell membrane</keyword>
<evidence type="ECO:0000259" key="8">
    <source>
        <dbReference type="PROSITE" id="PS50893"/>
    </source>
</evidence>
<dbReference type="SUPFAM" id="SSF52540">
    <property type="entry name" value="P-loop containing nucleoside triphosphate hydrolases"/>
    <property type="match status" value="1"/>
</dbReference>
<dbReference type="Pfam" id="PF08352">
    <property type="entry name" value="oligo_HPY"/>
    <property type="match status" value="1"/>
</dbReference>
<evidence type="ECO:0000256" key="2">
    <source>
        <dbReference type="ARBA" id="ARBA00005417"/>
    </source>
</evidence>
<dbReference type="Gene3D" id="3.40.50.300">
    <property type="entry name" value="P-loop containing nucleotide triphosphate hydrolases"/>
    <property type="match status" value="1"/>
</dbReference>
<accession>A0A1U7PKY8</accession>
<dbReference type="InterPro" id="IPR027417">
    <property type="entry name" value="P-loop_NTPase"/>
</dbReference>
<organism evidence="9 10">
    <name type="scientific">Edaphobacillus lindanitolerans</name>
    <dbReference type="NCBI Taxonomy" id="550447"/>
    <lineage>
        <taxon>Bacteria</taxon>
        <taxon>Bacillati</taxon>
        <taxon>Bacillota</taxon>
        <taxon>Bacilli</taxon>
        <taxon>Bacillales</taxon>
        <taxon>Bacillaceae</taxon>
        <taxon>Edaphobacillus</taxon>
    </lineage>
</organism>
<dbReference type="Pfam" id="PF00005">
    <property type="entry name" value="ABC_tran"/>
    <property type="match status" value="1"/>
</dbReference>
<dbReference type="GO" id="GO:0015833">
    <property type="term" value="P:peptide transport"/>
    <property type="evidence" value="ECO:0007669"/>
    <property type="project" value="InterPro"/>
</dbReference>
<dbReference type="PANTHER" id="PTHR43297:SF2">
    <property type="entry name" value="DIPEPTIDE TRANSPORT ATP-BINDING PROTEIN DPPD"/>
    <property type="match status" value="1"/>
</dbReference>
<dbReference type="PROSITE" id="PS00211">
    <property type="entry name" value="ABC_TRANSPORTER_1"/>
    <property type="match status" value="1"/>
</dbReference>
<dbReference type="GO" id="GO:0005886">
    <property type="term" value="C:plasma membrane"/>
    <property type="evidence" value="ECO:0007669"/>
    <property type="project" value="UniProtKB-SubCell"/>
</dbReference>
<dbReference type="SMART" id="SM00382">
    <property type="entry name" value="AAA"/>
    <property type="match status" value="1"/>
</dbReference>